<reference evidence="2" key="2">
    <citation type="submission" date="2021-04" db="EMBL/GenBank/DDBJ databases">
        <authorList>
            <person name="Gilroy R."/>
        </authorList>
    </citation>
    <scope>NUCLEOTIDE SEQUENCE</scope>
    <source>
        <strain evidence="2">ChiBcec16_6824</strain>
    </source>
</reference>
<dbReference type="EMBL" id="DXDX01000125">
    <property type="protein sequence ID" value="HIY21595.1"/>
    <property type="molecule type" value="Genomic_DNA"/>
</dbReference>
<dbReference type="InterPro" id="IPR025641">
    <property type="entry name" value="DUF4340"/>
</dbReference>
<feature type="domain" description="DUF4340" evidence="1">
    <location>
        <begin position="11"/>
        <end position="104"/>
    </location>
</feature>
<evidence type="ECO:0000313" key="3">
    <source>
        <dbReference type="Proteomes" id="UP000823868"/>
    </source>
</evidence>
<dbReference type="Pfam" id="PF14238">
    <property type="entry name" value="DUF4340"/>
    <property type="match status" value="2"/>
</dbReference>
<comment type="caution">
    <text evidence="2">The sequence shown here is derived from an EMBL/GenBank/DDBJ whole genome shotgun (WGS) entry which is preliminary data.</text>
</comment>
<gene>
    <name evidence="2" type="ORF">H9841_06830</name>
</gene>
<protein>
    <submittedName>
        <fullName evidence="2">DUF4340 domain-containing protein</fullName>
    </submittedName>
</protein>
<sequence>MPPLSCTSSNADGQSVTLLLGSAVDSNYYAMVEGESTVATVSSTLADQLQVSLMDLAEPENIPDVSESSLSSIHWQSGDTDLLLEKETITEEQTDEETGDTTSTTTYRWSVNGTEIPEDNSTLDALLSELTYLYFTSCYDYKANDETRAACGLDTPSVLTLTDEDGTVTTLSIGSTDADGSYYYATLNDSAAIENLSVSVVETLTSLTLEQLTTAETDA</sequence>
<organism evidence="2 3">
    <name type="scientific">Candidatus Flavonifractor merdigallinarum</name>
    <dbReference type="NCBI Taxonomy" id="2838589"/>
    <lineage>
        <taxon>Bacteria</taxon>
        <taxon>Bacillati</taxon>
        <taxon>Bacillota</taxon>
        <taxon>Clostridia</taxon>
        <taxon>Eubacteriales</taxon>
        <taxon>Oscillospiraceae</taxon>
        <taxon>Flavonifractor</taxon>
    </lineage>
</organism>
<evidence type="ECO:0000313" key="2">
    <source>
        <dbReference type="EMBL" id="HIY21595.1"/>
    </source>
</evidence>
<dbReference type="AlphaFoldDB" id="A0A9D1Y8S1"/>
<feature type="domain" description="DUF4340" evidence="1">
    <location>
        <begin position="112"/>
        <end position="199"/>
    </location>
</feature>
<reference evidence="2" key="1">
    <citation type="journal article" date="2021" name="PeerJ">
        <title>Extensive microbial diversity within the chicken gut microbiome revealed by metagenomics and culture.</title>
        <authorList>
            <person name="Gilroy R."/>
            <person name="Ravi A."/>
            <person name="Getino M."/>
            <person name="Pursley I."/>
            <person name="Horton D.L."/>
            <person name="Alikhan N.F."/>
            <person name="Baker D."/>
            <person name="Gharbi K."/>
            <person name="Hall N."/>
            <person name="Watson M."/>
            <person name="Adriaenssens E.M."/>
            <person name="Foster-Nyarko E."/>
            <person name="Jarju S."/>
            <person name="Secka A."/>
            <person name="Antonio M."/>
            <person name="Oren A."/>
            <person name="Chaudhuri R.R."/>
            <person name="La Ragione R."/>
            <person name="Hildebrand F."/>
            <person name="Pallen M.J."/>
        </authorList>
    </citation>
    <scope>NUCLEOTIDE SEQUENCE</scope>
    <source>
        <strain evidence="2">ChiBcec16_6824</strain>
    </source>
</reference>
<name>A0A9D1Y8S1_9FIRM</name>
<evidence type="ECO:0000259" key="1">
    <source>
        <dbReference type="Pfam" id="PF14238"/>
    </source>
</evidence>
<proteinExistence type="predicted"/>
<accession>A0A9D1Y8S1</accession>
<dbReference type="Proteomes" id="UP000823868">
    <property type="component" value="Unassembled WGS sequence"/>
</dbReference>